<keyword evidence="2 3" id="KW-0378">Hydrolase</keyword>
<dbReference type="GO" id="GO:0036221">
    <property type="term" value="F:UTP diphosphatase activity"/>
    <property type="evidence" value="ECO:0007669"/>
    <property type="project" value="RHEA"/>
</dbReference>
<comment type="catalytic activity">
    <reaction evidence="3">
        <text>UTP + H2O = UMP + diphosphate + H(+)</text>
        <dbReference type="Rhea" id="RHEA:29395"/>
        <dbReference type="ChEBI" id="CHEBI:15377"/>
        <dbReference type="ChEBI" id="CHEBI:15378"/>
        <dbReference type="ChEBI" id="CHEBI:33019"/>
        <dbReference type="ChEBI" id="CHEBI:46398"/>
        <dbReference type="ChEBI" id="CHEBI:57865"/>
        <dbReference type="EC" id="3.6.1.9"/>
    </reaction>
</comment>
<evidence type="ECO:0000313" key="4">
    <source>
        <dbReference type="EMBL" id="CUP27780.1"/>
    </source>
</evidence>
<dbReference type="PANTHER" id="PTHR43213">
    <property type="entry name" value="BIFUNCTIONAL DTTP/UTP PYROPHOSPHATASE/METHYLTRANSFERASE PROTEIN-RELATED"/>
    <property type="match status" value="1"/>
</dbReference>
<dbReference type="HAMAP" id="MF_00528">
    <property type="entry name" value="Maf"/>
    <property type="match status" value="1"/>
</dbReference>
<evidence type="ECO:0000256" key="3">
    <source>
        <dbReference type="HAMAP-Rule" id="MF_00528"/>
    </source>
</evidence>
<dbReference type="EC" id="3.6.1.9" evidence="3"/>
<feature type="site" description="Important for substrate specificity" evidence="3">
    <location>
        <position position="9"/>
    </location>
</feature>
<comment type="cofactor">
    <cofactor evidence="1 3">
        <name>a divalent metal cation</name>
        <dbReference type="ChEBI" id="CHEBI:60240"/>
    </cofactor>
</comment>
<dbReference type="GO" id="GO:0009117">
    <property type="term" value="P:nucleotide metabolic process"/>
    <property type="evidence" value="ECO:0007669"/>
    <property type="project" value="UniProtKB-KW"/>
</dbReference>
<comment type="subcellular location">
    <subcellularLocation>
        <location evidence="3">Cytoplasm</location>
    </subcellularLocation>
</comment>
<keyword evidence="3" id="KW-0546">Nucleotide metabolism</keyword>
<dbReference type="Gene3D" id="3.90.950.10">
    <property type="match status" value="1"/>
</dbReference>
<dbReference type="EMBL" id="CZAQ01000031">
    <property type="protein sequence ID" value="CUP27780.1"/>
    <property type="molecule type" value="Genomic_DNA"/>
</dbReference>
<dbReference type="Pfam" id="PF02545">
    <property type="entry name" value="Maf"/>
    <property type="match status" value="1"/>
</dbReference>
<dbReference type="InterPro" id="IPR003697">
    <property type="entry name" value="Maf-like"/>
</dbReference>
<evidence type="ECO:0000256" key="2">
    <source>
        <dbReference type="ARBA" id="ARBA00022801"/>
    </source>
</evidence>
<comment type="similarity">
    <text evidence="3">Belongs to the Maf family. YhdE subfamily.</text>
</comment>
<feature type="site" description="Important for substrate specificity" evidence="3">
    <location>
        <position position="159"/>
    </location>
</feature>
<name>A0A174M1B7_9ACTN</name>
<accession>A0A174M1B7</accession>
<feature type="active site" description="Proton acceptor" evidence="3">
    <location>
        <position position="68"/>
    </location>
</feature>
<dbReference type="NCBIfam" id="TIGR00172">
    <property type="entry name" value="maf"/>
    <property type="match status" value="1"/>
</dbReference>
<dbReference type="Proteomes" id="UP000095454">
    <property type="component" value="Unassembled WGS sequence"/>
</dbReference>
<comment type="function">
    <text evidence="3">Nucleoside triphosphate pyrophosphatase that hydrolyzes dTTP and UTP. May have a dual role in cell division arrest and in preventing the incorporation of modified nucleotides into cellular nucleic acids.</text>
</comment>
<proteinExistence type="inferred from homology"/>
<keyword evidence="3" id="KW-0963">Cytoplasm</keyword>
<dbReference type="CDD" id="cd00555">
    <property type="entry name" value="Maf"/>
    <property type="match status" value="1"/>
</dbReference>
<comment type="caution">
    <text evidence="3">Lacks conserved residue(s) required for the propagation of feature annotation.</text>
</comment>
<evidence type="ECO:0000256" key="1">
    <source>
        <dbReference type="ARBA" id="ARBA00001968"/>
    </source>
</evidence>
<dbReference type="SUPFAM" id="SSF52972">
    <property type="entry name" value="ITPase-like"/>
    <property type="match status" value="1"/>
</dbReference>
<dbReference type="GO" id="GO:0005737">
    <property type="term" value="C:cytoplasm"/>
    <property type="evidence" value="ECO:0007669"/>
    <property type="project" value="UniProtKB-SubCell"/>
</dbReference>
<dbReference type="InterPro" id="IPR029001">
    <property type="entry name" value="ITPase-like_fam"/>
</dbReference>
<dbReference type="PANTHER" id="PTHR43213:SF5">
    <property type="entry name" value="BIFUNCTIONAL DTTP_UTP PYROPHOSPHATASE_METHYLTRANSFERASE PROTEIN-RELATED"/>
    <property type="match status" value="1"/>
</dbReference>
<organism evidence="4 5">
    <name type="scientific">Collinsella aerofaciens</name>
    <dbReference type="NCBI Taxonomy" id="74426"/>
    <lineage>
        <taxon>Bacteria</taxon>
        <taxon>Bacillati</taxon>
        <taxon>Actinomycetota</taxon>
        <taxon>Coriobacteriia</taxon>
        <taxon>Coriobacteriales</taxon>
        <taxon>Coriobacteriaceae</taxon>
        <taxon>Collinsella</taxon>
    </lineage>
</organism>
<sequence length="193" mass="20725">MILASQSPRRIELMREAGYNIRVIPADIDETPFDGEAPLTLVERLARAKAAAVAAEHAEPNELTVAADTIVTFDGMILGKPANEDEARTMLRELSGRTHQVATGVCIVKAGDATAPHAAESLSFVDVTDVTFYELTEEQIKRYVASGEPMDKAGAYGIQGTGGRMLVHDISGDFYNVVGLPIARVARAIQKLS</sequence>
<protein>
    <recommendedName>
        <fullName evidence="3">dTTP/UTP pyrophosphatase</fullName>
        <shortName evidence="3">dTTPase/UTPase</shortName>
        <ecNumber evidence="3">3.6.1.9</ecNumber>
    </recommendedName>
    <alternativeName>
        <fullName evidence="3">Nucleoside triphosphate pyrophosphatase</fullName>
    </alternativeName>
    <alternativeName>
        <fullName evidence="3">Nucleotide pyrophosphatase</fullName>
        <shortName evidence="3">Nucleotide PPase</shortName>
    </alternativeName>
</protein>
<dbReference type="RefSeq" id="WP_055252337.1">
    <property type="nucleotide sequence ID" value="NZ_CABIXX010000031.1"/>
</dbReference>
<dbReference type="PIRSF" id="PIRSF006305">
    <property type="entry name" value="Maf"/>
    <property type="match status" value="1"/>
</dbReference>
<feature type="site" description="Important for substrate specificity" evidence="3">
    <location>
        <position position="69"/>
    </location>
</feature>
<gene>
    <name evidence="4" type="primary">maf</name>
    <name evidence="4" type="ORF">ERS852514_01577</name>
</gene>
<dbReference type="AlphaFoldDB" id="A0A174M1B7"/>
<comment type="catalytic activity">
    <reaction evidence="3">
        <text>dTTP + H2O = dTMP + diphosphate + H(+)</text>
        <dbReference type="Rhea" id="RHEA:28534"/>
        <dbReference type="ChEBI" id="CHEBI:15377"/>
        <dbReference type="ChEBI" id="CHEBI:15378"/>
        <dbReference type="ChEBI" id="CHEBI:33019"/>
        <dbReference type="ChEBI" id="CHEBI:37568"/>
        <dbReference type="ChEBI" id="CHEBI:63528"/>
        <dbReference type="EC" id="3.6.1.9"/>
    </reaction>
</comment>
<dbReference type="GO" id="GO:0036218">
    <property type="term" value="F:dTTP diphosphatase activity"/>
    <property type="evidence" value="ECO:0007669"/>
    <property type="project" value="RHEA"/>
</dbReference>
<reference evidence="4 5" key="1">
    <citation type="submission" date="2015-09" db="EMBL/GenBank/DDBJ databases">
        <authorList>
            <consortium name="Pathogen Informatics"/>
        </authorList>
    </citation>
    <scope>NUCLEOTIDE SEQUENCE [LARGE SCALE GENOMIC DNA]</scope>
    <source>
        <strain evidence="4 5">2789STDY5834902</strain>
    </source>
</reference>
<evidence type="ECO:0000313" key="5">
    <source>
        <dbReference type="Proteomes" id="UP000095454"/>
    </source>
</evidence>